<organism evidence="1">
    <name type="scientific">marine sediment metagenome</name>
    <dbReference type="NCBI Taxonomy" id="412755"/>
    <lineage>
        <taxon>unclassified sequences</taxon>
        <taxon>metagenomes</taxon>
        <taxon>ecological metagenomes</taxon>
    </lineage>
</organism>
<dbReference type="EMBL" id="LAZR01024847">
    <property type="protein sequence ID" value="KKL73813.1"/>
    <property type="molecule type" value="Genomic_DNA"/>
</dbReference>
<comment type="caution">
    <text evidence="1">The sequence shown here is derived from an EMBL/GenBank/DDBJ whole genome shotgun (WGS) entry which is preliminary data.</text>
</comment>
<accession>A0A0F9EIC0</accession>
<name>A0A0F9EIC0_9ZZZZ</name>
<gene>
    <name evidence="1" type="ORF">LCGC14_2071120</name>
</gene>
<evidence type="ECO:0000313" key="1">
    <source>
        <dbReference type="EMBL" id="KKL73813.1"/>
    </source>
</evidence>
<proteinExistence type="predicted"/>
<protein>
    <submittedName>
        <fullName evidence="1">Uncharacterized protein</fullName>
    </submittedName>
</protein>
<sequence>MTWDEQLAIHEAVRLSRVTPKRPIKAAKKKVK</sequence>
<reference evidence="1" key="1">
    <citation type="journal article" date="2015" name="Nature">
        <title>Complex archaea that bridge the gap between prokaryotes and eukaryotes.</title>
        <authorList>
            <person name="Spang A."/>
            <person name="Saw J.H."/>
            <person name="Jorgensen S.L."/>
            <person name="Zaremba-Niedzwiedzka K."/>
            <person name="Martijn J."/>
            <person name="Lind A.E."/>
            <person name="van Eijk R."/>
            <person name="Schleper C."/>
            <person name="Guy L."/>
            <person name="Ettema T.J."/>
        </authorList>
    </citation>
    <scope>NUCLEOTIDE SEQUENCE</scope>
</reference>
<dbReference type="AlphaFoldDB" id="A0A0F9EIC0"/>